<gene>
    <name evidence="1" type="ORF">RF11_01945</name>
</gene>
<evidence type="ECO:0000313" key="2">
    <source>
        <dbReference type="Proteomes" id="UP000031668"/>
    </source>
</evidence>
<evidence type="ECO:0000313" key="1">
    <source>
        <dbReference type="EMBL" id="KII67945.1"/>
    </source>
</evidence>
<reference evidence="1 2" key="1">
    <citation type="journal article" date="2014" name="Genome Biol. Evol.">
        <title>The genome of the myxosporean Thelohanellus kitauei shows adaptations to nutrient acquisition within its fish host.</title>
        <authorList>
            <person name="Yang Y."/>
            <person name="Xiong J."/>
            <person name="Zhou Z."/>
            <person name="Huo F."/>
            <person name="Miao W."/>
            <person name="Ran C."/>
            <person name="Liu Y."/>
            <person name="Zhang J."/>
            <person name="Feng J."/>
            <person name="Wang M."/>
            <person name="Wang M."/>
            <person name="Wang L."/>
            <person name="Yao B."/>
        </authorList>
    </citation>
    <scope>NUCLEOTIDE SEQUENCE [LARGE SCALE GENOMIC DNA]</scope>
    <source>
        <strain evidence="1">Wuqing</strain>
    </source>
</reference>
<dbReference type="EMBL" id="JWZT01002990">
    <property type="protein sequence ID" value="KII67945.1"/>
    <property type="molecule type" value="Genomic_DNA"/>
</dbReference>
<accession>A0A0C2MUU0</accession>
<proteinExistence type="predicted"/>
<keyword evidence="2" id="KW-1185">Reference proteome</keyword>
<name>A0A0C2MUU0_THEKT</name>
<dbReference type="Proteomes" id="UP000031668">
    <property type="component" value="Unassembled WGS sequence"/>
</dbReference>
<protein>
    <submittedName>
        <fullName evidence="1">Uncharacterized protein</fullName>
    </submittedName>
</protein>
<comment type="caution">
    <text evidence="1">The sequence shown here is derived from an EMBL/GenBank/DDBJ whole genome shotgun (WGS) entry which is preliminary data.</text>
</comment>
<dbReference type="AlphaFoldDB" id="A0A0C2MUU0"/>
<organism evidence="1 2">
    <name type="scientific">Thelohanellus kitauei</name>
    <name type="common">Myxosporean</name>
    <dbReference type="NCBI Taxonomy" id="669202"/>
    <lineage>
        <taxon>Eukaryota</taxon>
        <taxon>Metazoa</taxon>
        <taxon>Cnidaria</taxon>
        <taxon>Myxozoa</taxon>
        <taxon>Myxosporea</taxon>
        <taxon>Bivalvulida</taxon>
        <taxon>Platysporina</taxon>
        <taxon>Myxobolidae</taxon>
        <taxon>Thelohanellus</taxon>
    </lineage>
</organism>
<sequence>MNRYSIMKMETFEDSRTKTSPFFKMTIRVDVMNVTTAAYVNQQNQDVFGWRFTCPPLYADSNQIKTTFVFDDAWQNIRVIFTVYDLFRSFQASTKYFYQNNIMLRAFVLNEFHLSNFNFMHLSDPNRGLLFESNWIPLIADTEVTTTCNAQFYVWVFHKFKNGKIIETYYKQNLVDRTSFIQLKPSNYDISSRKRFQPSRFYTCRRIGDVQTKLLP</sequence>